<dbReference type="Proteomes" id="UP000799291">
    <property type="component" value="Unassembled WGS sequence"/>
</dbReference>
<sequence length="97" mass="11582">KNYYLIPLVSKMLDCLFYLKVFIKLNLCNAYYRLCIKKRNNITISIKIRNKSIIINCLTTNYAITLIYVTLNIEYLNIFIIAYIDNILVFSKHNKDY</sequence>
<feature type="transmembrane region" description="Helical" evidence="1">
    <location>
        <begin position="53"/>
        <end position="69"/>
    </location>
</feature>
<dbReference type="AlphaFoldDB" id="A0A6G1JK87"/>
<feature type="transmembrane region" description="Helical" evidence="1">
    <location>
        <begin position="16"/>
        <end position="32"/>
    </location>
</feature>
<evidence type="ECO:0000313" key="2">
    <source>
        <dbReference type="EMBL" id="KAF2690838.1"/>
    </source>
</evidence>
<gene>
    <name evidence="2" type="ORF">K458DRAFT_288589</name>
</gene>
<dbReference type="SUPFAM" id="SSF56672">
    <property type="entry name" value="DNA/RNA polymerases"/>
    <property type="match status" value="1"/>
</dbReference>
<evidence type="ECO:0000256" key="1">
    <source>
        <dbReference type="SAM" id="Phobius"/>
    </source>
</evidence>
<dbReference type="EMBL" id="MU005570">
    <property type="protein sequence ID" value="KAF2690838.1"/>
    <property type="molecule type" value="Genomic_DNA"/>
</dbReference>
<feature type="non-terminal residue" evidence="2">
    <location>
        <position position="1"/>
    </location>
</feature>
<accession>A0A6G1JK87</accession>
<keyword evidence="3" id="KW-1185">Reference proteome</keyword>
<reference evidence="2" key="1">
    <citation type="journal article" date="2020" name="Stud. Mycol.">
        <title>101 Dothideomycetes genomes: a test case for predicting lifestyles and emergence of pathogens.</title>
        <authorList>
            <person name="Haridas S."/>
            <person name="Albert R."/>
            <person name="Binder M."/>
            <person name="Bloem J."/>
            <person name="Labutti K."/>
            <person name="Salamov A."/>
            <person name="Andreopoulos B."/>
            <person name="Baker S."/>
            <person name="Barry K."/>
            <person name="Bills G."/>
            <person name="Bluhm B."/>
            <person name="Cannon C."/>
            <person name="Castanera R."/>
            <person name="Culley D."/>
            <person name="Daum C."/>
            <person name="Ezra D."/>
            <person name="Gonzalez J."/>
            <person name="Henrissat B."/>
            <person name="Kuo A."/>
            <person name="Liang C."/>
            <person name="Lipzen A."/>
            <person name="Lutzoni F."/>
            <person name="Magnuson J."/>
            <person name="Mondo S."/>
            <person name="Nolan M."/>
            <person name="Ohm R."/>
            <person name="Pangilinan J."/>
            <person name="Park H.-J."/>
            <person name="Ramirez L."/>
            <person name="Alfaro M."/>
            <person name="Sun H."/>
            <person name="Tritt A."/>
            <person name="Yoshinaga Y."/>
            <person name="Zwiers L.-H."/>
            <person name="Turgeon B."/>
            <person name="Goodwin S."/>
            <person name="Spatafora J."/>
            <person name="Crous P."/>
            <person name="Grigoriev I."/>
        </authorList>
    </citation>
    <scope>NUCLEOTIDE SEQUENCE</scope>
    <source>
        <strain evidence="2">CBS 122367</strain>
    </source>
</reference>
<protein>
    <recommendedName>
        <fullName evidence="4">Reverse transcriptase domain-containing protein</fullName>
    </recommendedName>
</protein>
<dbReference type="InterPro" id="IPR043502">
    <property type="entry name" value="DNA/RNA_pol_sf"/>
</dbReference>
<organism evidence="2 3">
    <name type="scientific">Lentithecium fluviatile CBS 122367</name>
    <dbReference type="NCBI Taxonomy" id="1168545"/>
    <lineage>
        <taxon>Eukaryota</taxon>
        <taxon>Fungi</taxon>
        <taxon>Dikarya</taxon>
        <taxon>Ascomycota</taxon>
        <taxon>Pezizomycotina</taxon>
        <taxon>Dothideomycetes</taxon>
        <taxon>Pleosporomycetidae</taxon>
        <taxon>Pleosporales</taxon>
        <taxon>Massarineae</taxon>
        <taxon>Lentitheciaceae</taxon>
        <taxon>Lentithecium</taxon>
    </lineage>
</organism>
<keyword evidence="1" id="KW-0812">Transmembrane</keyword>
<evidence type="ECO:0008006" key="4">
    <source>
        <dbReference type="Google" id="ProtNLM"/>
    </source>
</evidence>
<name>A0A6G1JK87_9PLEO</name>
<keyword evidence="1" id="KW-0472">Membrane</keyword>
<proteinExistence type="predicted"/>
<keyword evidence="1" id="KW-1133">Transmembrane helix</keyword>
<dbReference type="Gene3D" id="3.30.70.270">
    <property type="match status" value="1"/>
</dbReference>
<evidence type="ECO:0000313" key="3">
    <source>
        <dbReference type="Proteomes" id="UP000799291"/>
    </source>
</evidence>
<dbReference type="InterPro" id="IPR043128">
    <property type="entry name" value="Rev_trsase/Diguanyl_cyclase"/>
</dbReference>